<sequence length="96" mass="9567">MRERAAIRAQPLDASTACISTTFVGSVEASTGLFFESAAVRSWYNGSGVLPALNPGGLSSGADLPSAAAVPAVVLPIELSASDTVGIVDTVSSTAL</sequence>
<organism evidence="1 2">
    <name type="scientific">Phytophthora cactorum</name>
    <dbReference type="NCBI Taxonomy" id="29920"/>
    <lineage>
        <taxon>Eukaryota</taxon>
        <taxon>Sar</taxon>
        <taxon>Stramenopiles</taxon>
        <taxon>Oomycota</taxon>
        <taxon>Peronosporomycetes</taxon>
        <taxon>Peronosporales</taxon>
        <taxon>Peronosporaceae</taxon>
        <taxon>Phytophthora</taxon>
    </lineage>
</organism>
<accession>A0A8T1C1C9</accession>
<proteinExistence type="predicted"/>
<comment type="caution">
    <text evidence="1">The sequence shown here is derived from an EMBL/GenBank/DDBJ whole genome shotgun (WGS) entry which is preliminary data.</text>
</comment>
<reference evidence="1" key="1">
    <citation type="submission" date="2018-10" db="EMBL/GenBank/DDBJ databases">
        <title>Effector identification in a new, highly contiguous assembly of the strawberry crown rot pathogen Phytophthora cactorum.</title>
        <authorList>
            <person name="Armitage A.D."/>
            <person name="Nellist C.F."/>
            <person name="Bates H."/>
            <person name="Vickerstaff R.J."/>
            <person name="Harrison R.J."/>
        </authorList>
    </citation>
    <scope>NUCLEOTIDE SEQUENCE</scope>
    <source>
        <strain evidence="1">4040</strain>
    </source>
</reference>
<dbReference type="Proteomes" id="UP000736787">
    <property type="component" value="Unassembled WGS sequence"/>
</dbReference>
<dbReference type="AlphaFoldDB" id="A0A8T1C1C9"/>
<protein>
    <submittedName>
        <fullName evidence="1">Uncharacterized protein</fullName>
    </submittedName>
</protein>
<dbReference type="EMBL" id="RCMK01000771">
    <property type="protein sequence ID" value="KAG2912929.1"/>
    <property type="molecule type" value="Genomic_DNA"/>
</dbReference>
<evidence type="ECO:0000313" key="1">
    <source>
        <dbReference type="EMBL" id="KAG2912929.1"/>
    </source>
</evidence>
<evidence type="ECO:0000313" key="2">
    <source>
        <dbReference type="Proteomes" id="UP000736787"/>
    </source>
</evidence>
<gene>
    <name evidence="1" type="ORF">PC117_g18744</name>
</gene>
<name>A0A8T1C1C9_9STRA</name>